<keyword evidence="1" id="KW-1133">Transmembrane helix</keyword>
<name>A0ABT5MW84_9BURK</name>
<dbReference type="EMBL" id="JAQSIP010000003">
    <property type="protein sequence ID" value="MDD0838309.1"/>
    <property type="molecule type" value="Genomic_DNA"/>
</dbReference>
<feature type="transmembrane region" description="Helical" evidence="1">
    <location>
        <begin position="85"/>
        <end position="102"/>
    </location>
</feature>
<keyword evidence="3" id="KW-1185">Reference proteome</keyword>
<feature type="transmembrane region" description="Helical" evidence="1">
    <location>
        <begin position="122"/>
        <end position="140"/>
    </location>
</feature>
<protein>
    <submittedName>
        <fullName evidence="2">DUF2177 family protein</fullName>
    </submittedName>
</protein>
<comment type="caution">
    <text evidence="2">The sequence shown here is derived from an EMBL/GenBank/DDBJ whole genome shotgun (WGS) entry which is preliminary data.</text>
</comment>
<evidence type="ECO:0000313" key="2">
    <source>
        <dbReference type="EMBL" id="MDD0838309.1"/>
    </source>
</evidence>
<gene>
    <name evidence="2" type="ORF">PSQ40_06975</name>
</gene>
<organism evidence="2 3">
    <name type="scientific">Curvibacter cyanobacteriorum</name>
    <dbReference type="NCBI Taxonomy" id="3026422"/>
    <lineage>
        <taxon>Bacteria</taxon>
        <taxon>Pseudomonadati</taxon>
        <taxon>Pseudomonadota</taxon>
        <taxon>Betaproteobacteria</taxon>
        <taxon>Burkholderiales</taxon>
        <taxon>Comamonadaceae</taxon>
        <taxon>Curvibacter</taxon>
    </lineage>
</organism>
<dbReference type="InterPro" id="IPR018687">
    <property type="entry name" value="DUF2177_membr"/>
</dbReference>
<sequence>MTVPQPFNAPHGGLTPRAAARAYSAALLGLCVLDALWLGWLGADLYRVLQPWLGPVRWGPAALFYLGYPAGVVALCVVPRPATTGGAAWRGAVLGLMAYGAYNLSNLATLRDWPLGLSVTDLLWGTGLTATLAALADRALGRRRSSQEQ</sequence>
<evidence type="ECO:0000313" key="3">
    <source>
        <dbReference type="Proteomes" id="UP001528673"/>
    </source>
</evidence>
<dbReference type="Pfam" id="PF09945">
    <property type="entry name" value="DUF2177"/>
    <property type="match status" value="1"/>
</dbReference>
<keyword evidence="1" id="KW-0812">Transmembrane</keyword>
<feature type="transmembrane region" description="Helical" evidence="1">
    <location>
        <begin position="58"/>
        <end position="78"/>
    </location>
</feature>
<accession>A0ABT5MW84</accession>
<reference evidence="2 3" key="1">
    <citation type="submission" date="2023-02" db="EMBL/GenBank/DDBJ databases">
        <title>Bacterial whole genomic sequence of Curvibacter sp. HBC61.</title>
        <authorList>
            <person name="Le V."/>
            <person name="Ko S.-R."/>
            <person name="Ahn C.-Y."/>
            <person name="Oh H.-M."/>
        </authorList>
    </citation>
    <scope>NUCLEOTIDE SEQUENCE [LARGE SCALE GENOMIC DNA]</scope>
    <source>
        <strain evidence="2 3">HBC61</strain>
    </source>
</reference>
<dbReference type="RefSeq" id="WP_273950043.1">
    <property type="nucleotide sequence ID" value="NZ_JAQSIP010000003.1"/>
</dbReference>
<proteinExistence type="predicted"/>
<evidence type="ECO:0000256" key="1">
    <source>
        <dbReference type="SAM" id="Phobius"/>
    </source>
</evidence>
<keyword evidence="1" id="KW-0472">Membrane</keyword>
<dbReference type="Proteomes" id="UP001528673">
    <property type="component" value="Unassembled WGS sequence"/>
</dbReference>
<feature type="transmembrane region" description="Helical" evidence="1">
    <location>
        <begin position="20"/>
        <end position="38"/>
    </location>
</feature>